<dbReference type="EMBL" id="CP002538">
    <property type="protein sequence ID" value="ADY27563.1"/>
    <property type="molecule type" value="Genomic_DNA"/>
</dbReference>
<dbReference type="Proteomes" id="UP000007718">
    <property type="component" value="Plasmid pDEIPR02"/>
</dbReference>
<reference evidence="2" key="1">
    <citation type="submission" date="2011-02" db="EMBL/GenBank/DDBJ databases">
        <title>The complete sequence of plasmid2 of Deinococcus proteolyticus DSM 20540.</title>
        <authorList>
            <consortium name="US DOE Joint Genome Institute (JGI-PGF)"/>
            <person name="Lucas S."/>
            <person name="Copeland A."/>
            <person name="Lapidus A."/>
            <person name="Bruce D."/>
            <person name="Goodwin L."/>
            <person name="Pitluck S."/>
            <person name="Kyrpides N."/>
            <person name="Mavromatis K."/>
            <person name="Pagani I."/>
            <person name="Ivanova N."/>
            <person name="Ovchinnikova G."/>
            <person name="Zeytun A."/>
            <person name="Detter J.C."/>
            <person name="Han C."/>
            <person name="Land M."/>
            <person name="Hauser L."/>
            <person name="Markowitz V."/>
            <person name="Cheng J.-F."/>
            <person name="Hugenholtz P."/>
            <person name="Woyke T."/>
            <person name="Wu D."/>
            <person name="Pukall R."/>
            <person name="Steenblock K."/>
            <person name="Brambilla E."/>
            <person name="Klenk H.-P."/>
            <person name="Eisen J.A."/>
        </authorList>
    </citation>
    <scope>NUCLEOTIDE SEQUENCE [LARGE SCALE GENOMIC DNA]</scope>
    <source>
        <strain evidence="2">ATCC 35074 / DSM 20540 / JCM 6276 / NBRC 101906 / NCIMB 13154 / VKM Ac-1939 / CCM 2703 / MRP</strain>
        <plasmid evidence="2">Plasmid pDEIPR02</plasmid>
    </source>
</reference>
<dbReference type="KEGG" id="dpt:Deipr_2446"/>
<dbReference type="OrthoDB" id="73851at2"/>
<dbReference type="AlphaFoldDB" id="F0RQK4"/>
<dbReference type="HOGENOM" id="CLU_1882335_0_0_0"/>
<reference evidence="1 2" key="2">
    <citation type="journal article" date="2012" name="Stand. Genomic Sci.">
        <title>Complete genome sequence of the orange-red pigmented, radioresistant Deinococcus proteolyticus type strain (MRP(T)).</title>
        <authorList>
            <person name="Copeland A."/>
            <person name="Zeytun A."/>
            <person name="Yassawong M."/>
            <person name="Nolan M."/>
            <person name="Lucas S."/>
            <person name="Hammon N."/>
            <person name="Deshpande S."/>
            <person name="Cheng J.F."/>
            <person name="Han C."/>
            <person name="Tapia R."/>
            <person name="Goodwin L.A."/>
            <person name="Pitluck S."/>
            <person name="Mavromatis K."/>
            <person name="Liolios K."/>
            <person name="Pagani I."/>
            <person name="Ivanova N."/>
            <person name="Mikhailova N."/>
            <person name="Pati A."/>
            <person name="Chen A."/>
            <person name="Palaniappan K."/>
            <person name="Land M."/>
            <person name="Hauser L."/>
            <person name="Jeffries C.D."/>
            <person name="Brambilla E.M."/>
            <person name="Rohde M."/>
            <person name="Sikorski J."/>
            <person name="Pukall R."/>
            <person name="Goker M."/>
            <person name="Detter J.C."/>
            <person name="Woyke T."/>
            <person name="Bristow J."/>
            <person name="Eisen J.A."/>
            <person name="Markowitz V."/>
            <person name="Hugenholtz P."/>
            <person name="Kyrpides N.C."/>
            <person name="Klenk H.P."/>
            <person name="Lapidus A."/>
        </authorList>
    </citation>
    <scope>NUCLEOTIDE SEQUENCE [LARGE SCALE GENOMIC DNA]</scope>
    <source>
        <strain evidence="2">ATCC 35074 / DSM 20540 / JCM 6276 / NBRC 101906 / NCIMB 13154 / VKM Ac-1939 / CCM 2703 / MRP</strain>
        <plasmid evidence="2">Plasmid pDEIPR02</plasmid>
    </source>
</reference>
<dbReference type="SUPFAM" id="SSF46785">
    <property type="entry name" value="Winged helix' DNA-binding domain"/>
    <property type="match status" value="1"/>
</dbReference>
<name>F0RQK4_DEIPM</name>
<geneLocation type="plasmid" evidence="1 2">
    <name>pDEIPR02</name>
</geneLocation>
<keyword evidence="1" id="KW-0614">Plasmid</keyword>
<dbReference type="RefSeq" id="WP_013615917.1">
    <property type="nucleotide sequence ID" value="NC_015162.1"/>
</dbReference>
<protein>
    <submittedName>
        <fullName evidence="1">Uncharacterized protein</fullName>
    </submittedName>
</protein>
<organism evidence="1 2">
    <name type="scientific">Deinococcus proteolyticus (strain ATCC 35074 / DSM 20540 / JCM 6276 / NBRC 101906 / NCIMB 13154 / VKM Ac-1939 / CCM 2703 / MRP)</name>
    <dbReference type="NCBI Taxonomy" id="693977"/>
    <lineage>
        <taxon>Bacteria</taxon>
        <taxon>Thermotogati</taxon>
        <taxon>Deinococcota</taxon>
        <taxon>Deinococci</taxon>
        <taxon>Deinococcales</taxon>
        <taxon>Deinococcaceae</taxon>
        <taxon>Deinococcus</taxon>
    </lineage>
</organism>
<gene>
    <name evidence="1" type="ordered locus">Deipr_2446</name>
</gene>
<evidence type="ECO:0000313" key="1">
    <source>
        <dbReference type="EMBL" id="ADY27563.1"/>
    </source>
</evidence>
<evidence type="ECO:0000313" key="2">
    <source>
        <dbReference type="Proteomes" id="UP000007718"/>
    </source>
</evidence>
<proteinExistence type="predicted"/>
<dbReference type="InterPro" id="IPR036390">
    <property type="entry name" value="WH_DNA-bd_sf"/>
</dbReference>
<accession>F0RQK4</accession>
<keyword evidence="2" id="KW-1185">Reference proteome</keyword>
<sequence>MSSIHSLIIFELLFEKPMNVTQIARHLGWSFAEAENEVLKLAELGLIQRGSDRDSHCQILSLHSRSHRTDRITEQAILLGIRRHRTIPALQLYQKLPRDIIEDTLRRELVRGNLVCSCIGMLPVFLPNQPDSHSV</sequence>